<dbReference type="PANTHER" id="PTHR46159">
    <property type="entry name" value="PROTEIN TESMIN/TSO1-LIKE CXC 2"/>
    <property type="match status" value="1"/>
</dbReference>
<protein>
    <submittedName>
        <fullName evidence="6">Protein tesmin/TSO1-like</fullName>
    </submittedName>
</protein>
<evidence type="ECO:0000259" key="5">
    <source>
        <dbReference type="PROSITE" id="PS51634"/>
    </source>
</evidence>
<evidence type="ECO:0000313" key="7">
    <source>
        <dbReference type="Proteomes" id="UP000241394"/>
    </source>
</evidence>
<evidence type="ECO:0000256" key="1">
    <source>
        <dbReference type="ARBA" id="ARBA00004123"/>
    </source>
</evidence>
<dbReference type="STRING" id="1590841.A0A2R6QZF4"/>
<accession>A0A2R6QZF4</accession>
<gene>
    <name evidence="6" type="ORF">CEY00_Acc12464</name>
</gene>
<feature type="region of interest" description="Disordered" evidence="4">
    <location>
        <begin position="548"/>
        <end position="651"/>
    </location>
</feature>
<evidence type="ECO:0000256" key="3">
    <source>
        <dbReference type="ARBA" id="ARBA00023242"/>
    </source>
</evidence>
<feature type="compositionally biased region" description="Polar residues" evidence="4">
    <location>
        <begin position="571"/>
        <end position="597"/>
    </location>
</feature>
<evidence type="ECO:0000256" key="4">
    <source>
        <dbReference type="SAM" id="MobiDB-lite"/>
    </source>
</evidence>
<dbReference type="PANTHER" id="PTHR46159:SF6">
    <property type="entry name" value="OS12G0605300 PROTEIN"/>
    <property type="match status" value="1"/>
</dbReference>
<feature type="compositionally biased region" description="Polar residues" evidence="4">
    <location>
        <begin position="1019"/>
        <end position="1028"/>
    </location>
</feature>
<comment type="similarity">
    <text evidence="2">Belongs to the lin-54 family.</text>
</comment>
<organism evidence="6 7">
    <name type="scientific">Actinidia chinensis var. chinensis</name>
    <name type="common">Chinese soft-hair kiwi</name>
    <dbReference type="NCBI Taxonomy" id="1590841"/>
    <lineage>
        <taxon>Eukaryota</taxon>
        <taxon>Viridiplantae</taxon>
        <taxon>Streptophyta</taxon>
        <taxon>Embryophyta</taxon>
        <taxon>Tracheophyta</taxon>
        <taxon>Spermatophyta</taxon>
        <taxon>Magnoliopsida</taxon>
        <taxon>eudicotyledons</taxon>
        <taxon>Gunneridae</taxon>
        <taxon>Pentapetalae</taxon>
        <taxon>asterids</taxon>
        <taxon>Ericales</taxon>
        <taxon>Actinidiaceae</taxon>
        <taxon>Actinidia</taxon>
    </lineage>
</organism>
<reference evidence="6 7" key="1">
    <citation type="submission" date="2017-07" db="EMBL/GenBank/DDBJ databases">
        <title>An improved, manually edited Actinidia chinensis var. chinensis (kiwifruit) genome highlights the challenges associated with draft genomes and gene prediction in plants.</title>
        <authorList>
            <person name="Pilkington S."/>
            <person name="Crowhurst R."/>
            <person name="Hilario E."/>
            <person name="Nardozza S."/>
            <person name="Fraser L."/>
            <person name="Peng Y."/>
            <person name="Gunaseelan K."/>
            <person name="Simpson R."/>
            <person name="Tahir J."/>
            <person name="Deroles S."/>
            <person name="Templeton K."/>
            <person name="Luo Z."/>
            <person name="Davy M."/>
            <person name="Cheng C."/>
            <person name="Mcneilage M."/>
            <person name="Scaglione D."/>
            <person name="Liu Y."/>
            <person name="Zhang Q."/>
            <person name="Datson P."/>
            <person name="De Silva N."/>
            <person name="Gardiner S."/>
            <person name="Bassett H."/>
            <person name="Chagne D."/>
            <person name="Mccallum J."/>
            <person name="Dzierzon H."/>
            <person name="Deng C."/>
            <person name="Wang Y.-Y."/>
            <person name="Barron N."/>
            <person name="Manako K."/>
            <person name="Bowen J."/>
            <person name="Foster T."/>
            <person name="Erridge Z."/>
            <person name="Tiffin H."/>
            <person name="Waite C."/>
            <person name="Davies K."/>
            <person name="Grierson E."/>
            <person name="Laing W."/>
            <person name="Kirk R."/>
            <person name="Chen X."/>
            <person name="Wood M."/>
            <person name="Montefiori M."/>
            <person name="Brummell D."/>
            <person name="Schwinn K."/>
            <person name="Catanach A."/>
            <person name="Fullerton C."/>
            <person name="Li D."/>
            <person name="Meiyalaghan S."/>
            <person name="Nieuwenhuizen N."/>
            <person name="Read N."/>
            <person name="Prakash R."/>
            <person name="Hunter D."/>
            <person name="Zhang H."/>
            <person name="Mckenzie M."/>
            <person name="Knabel M."/>
            <person name="Harris A."/>
            <person name="Allan A."/>
            <person name="Chen A."/>
            <person name="Janssen B."/>
            <person name="Plunkett B."/>
            <person name="Dwamena C."/>
            <person name="Voogd C."/>
            <person name="Leif D."/>
            <person name="Lafferty D."/>
            <person name="Souleyre E."/>
            <person name="Varkonyi-Gasic E."/>
            <person name="Gambi F."/>
            <person name="Hanley J."/>
            <person name="Yao J.-L."/>
            <person name="Cheung J."/>
            <person name="David K."/>
            <person name="Warren B."/>
            <person name="Marsh K."/>
            <person name="Snowden K."/>
            <person name="Lin-Wang K."/>
            <person name="Brian L."/>
            <person name="Martinez-Sanchez M."/>
            <person name="Wang M."/>
            <person name="Ileperuma N."/>
            <person name="Macnee N."/>
            <person name="Campin R."/>
            <person name="Mcatee P."/>
            <person name="Drummond R."/>
            <person name="Espley R."/>
            <person name="Ireland H."/>
            <person name="Wu R."/>
            <person name="Atkinson R."/>
            <person name="Karunairetnam S."/>
            <person name="Bulley S."/>
            <person name="Chunkath S."/>
            <person name="Hanley Z."/>
            <person name="Storey R."/>
            <person name="Thrimawithana A."/>
            <person name="Thomson S."/>
            <person name="David C."/>
            <person name="Testolin R."/>
        </authorList>
    </citation>
    <scope>NUCLEOTIDE SEQUENCE [LARGE SCALE GENOMIC DNA]</scope>
    <source>
        <strain evidence="7">cv. Red5</strain>
        <tissue evidence="6">Young leaf</tissue>
    </source>
</reference>
<dbReference type="InterPro" id="IPR033467">
    <property type="entry name" value="Tesmin/TSO1-like_CXC"/>
</dbReference>
<dbReference type="EMBL" id="NKQK01000011">
    <property type="protein sequence ID" value="PSS17774.1"/>
    <property type="molecule type" value="Genomic_DNA"/>
</dbReference>
<feature type="region of interest" description="Disordered" evidence="4">
    <location>
        <begin position="1044"/>
        <end position="1067"/>
    </location>
</feature>
<dbReference type="PROSITE" id="PS51634">
    <property type="entry name" value="CRC"/>
    <property type="match status" value="1"/>
</dbReference>
<dbReference type="InterPro" id="IPR044522">
    <property type="entry name" value="TSO1-like"/>
</dbReference>
<feature type="region of interest" description="Disordered" evidence="4">
    <location>
        <begin position="720"/>
        <end position="742"/>
    </location>
</feature>
<keyword evidence="7" id="KW-1185">Reference proteome</keyword>
<reference evidence="7" key="2">
    <citation type="journal article" date="2018" name="BMC Genomics">
        <title>A manually annotated Actinidia chinensis var. chinensis (kiwifruit) genome highlights the challenges associated with draft genomes and gene prediction in plants.</title>
        <authorList>
            <person name="Pilkington S.M."/>
            <person name="Crowhurst R."/>
            <person name="Hilario E."/>
            <person name="Nardozza S."/>
            <person name="Fraser L."/>
            <person name="Peng Y."/>
            <person name="Gunaseelan K."/>
            <person name="Simpson R."/>
            <person name="Tahir J."/>
            <person name="Deroles S.C."/>
            <person name="Templeton K."/>
            <person name="Luo Z."/>
            <person name="Davy M."/>
            <person name="Cheng C."/>
            <person name="McNeilage M."/>
            <person name="Scaglione D."/>
            <person name="Liu Y."/>
            <person name="Zhang Q."/>
            <person name="Datson P."/>
            <person name="De Silva N."/>
            <person name="Gardiner S.E."/>
            <person name="Bassett H."/>
            <person name="Chagne D."/>
            <person name="McCallum J."/>
            <person name="Dzierzon H."/>
            <person name="Deng C."/>
            <person name="Wang Y.Y."/>
            <person name="Barron L."/>
            <person name="Manako K."/>
            <person name="Bowen J."/>
            <person name="Foster T.M."/>
            <person name="Erridge Z.A."/>
            <person name="Tiffin H."/>
            <person name="Waite C.N."/>
            <person name="Davies K.M."/>
            <person name="Grierson E.P."/>
            <person name="Laing W.A."/>
            <person name="Kirk R."/>
            <person name="Chen X."/>
            <person name="Wood M."/>
            <person name="Montefiori M."/>
            <person name="Brummell D.A."/>
            <person name="Schwinn K.E."/>
            <person name="Catanach A."/>
            <person name="Fullerton C."/>
            <person name="Li D."/>
            <person name="Meiyalaghan S."/>
            <person name="Nieuwenhuizen N."/>
            <person name="Read N."/>
            <person name="Prakash R."/>
            <person name="Hunter D."/>
            <person name="Zhang H."/>
            <person name="McKenzie M."/>
            <person name="Knabel M."/>
            <person name="Harris A."/>
            <person name="Allan A.C."/>
            <person name="Gleave A."/>
            <person name="Chen A."/>
            <person name="Janssen B.J."/>
            <person name="Plunkett B."/>
            <person name="Ampomah-Dwamena C."/>
            <person name="Voogd C."/>
            <person name="Leif D."/>
            <person name="Lafferty D."/>
            <person name="Souleyre E.J.F."/>
            <person name="Varkonyi-Gasic E."/>
            <person name="Gambi F."/>
            <person name="Hanley J."/>
            <person name="Yao J.L."/>
            <person name="Cheung J."/>
            <person name="David K.M."/>
            <person name="Warren B."/>
            <person name="Marsh K."/>
            <person name="Snowden K.C."/>
            <person name="Lin-Wang K."/>
            <person name="Brian L."/>
            <person name="Martinez-Sanchez M."/>
            <person name="Wang M."/>
            <person name="Ileperuma N."/>
            <person name="Macnee N."/>
            <person name="Campin R."/>
            <person name="McAtee P."/>
            <person name="Drummond R.S.M."/>
            <person name="Espley R.V."/>
            <person name="Ireland H.S."/>
            <person name="Wu R."/>
            <person name="Atkinson R.G."/>
            <person name="Karunairetnam S."/>
            <person name="Bulley S."/>
            <person name="Chunkath S."/>
            <person name="Hanley Z."/>
            <person name="Storey R."/>
            <person name="Thrimawithana A.H."/>
            <person name="Thomson S."/>
            <person name="David C."/>
            <person name="Testolin R."/>
            <person name="Huang H."/>
            <person name="Hellens R.P."/>
            <person name="Schaffer R.J."/>
        </authorList>
    </citation>
    <scope>NUCLEOTIDE SEQUENCE [LARGE SCALE GENOMIC DNA]</scope>
    <source>
        <strain evidence="7">cv. Red5</strain>
    </source>
</reference>
<dbReference type="InParanoid" id="A0A2R6QZF4"/>
<evidence type="ECO:0000313" key="6">
    <source>
        <dbReference type="EMBL" id="PSS17774.1"/>
    </source>
</evidence>
<dbReference type="GO" id="GO:0003700">
    <property type="term" value="F:DNA-binding transcription factor activity"/>
    <property type="evidence" value="ECO:0007669"/>
    <property type="project" value="InterPro"/>
</dbReference>
<dbReference type="OMA" id="KVDCANS"/>
<keyword evidence="3" id="KW-0539">Nucleus</keyword>
<dbReference type="AlphaFoldDB" id="A0A2R6QZF4"/>
<dbReference type="SMART" id="SM01114">
    <property type="entry name" value="CXC"/>
    <property type="match status" value="2"/>
</dbReference>
<comment type="subcellular location">
    <subcellularLocation>
        <location evidence="1">Nucleus</location>
    </subcellularLocation>
</comment>
<feature type="domain" description="CRC" evidence="5">
    <location>
        <begin position="650"/>
        <end position="778"/>
    </location>
</feature>
<feature type="compositionally biased region" description="Polar residues" evidence="4">
    <location>
        <begin position="1053"/>
        <end position="1067"/>
    </location>
</feature>
<dbReference type="GO" id="GO:0005634">
    <property type="term" value="C:nucleus"/>
    <property type="evidence" value="ECO:0007669"/>
    <property type="project" value="UniProtKB-SubCell"/>
</dbReference>
<feature type="compositionally biased region" description="Polar residues" evidence="4">
    <location>
        <begin position="721"/>
        <end position="736"/>
    </location>
</feature>
<comment type="caution">
    <text evidence="6">The sequence shown here is derived from an EMBL/GenBank/DDBJ whole genome shotgun (WGS) entry which is preliminary data.</text>
</comment>
<dbReference type="Gramene" id="PSS17774">
    <property type="protein sequence ID" value="PSS17774"/>
    <property type="gene ID" value="CEY00_Acc12464"/>
</dbReference>
<feature type="region of interest" description="Disordered" evidence="4">
    <location>
        <begin position="312"/>
        <end position="333"/>
    </location>
</feature>
<dbReference type="Pfam" id="PF03638">
    <property type="entry name" value="TCR"/>
    <property type="match status" value="2"/>
</dbReference>
<name>A0A2R6QZF4_ACTCC</name>
<feature type="region of interest" description="Disordered" evidence="4">
    <location>
        <begin position="997"/>
        <end position="1028"/>
    </location>
</feature>
<dbReference type="InterPro" id="IPR005172">
    <property type="entry name" value="CRC"/>
</dbReference>
<proteinExistence type="inferred from homology"/>
<sequence>MARMLKEYSMVWISSSGIPENDNNTSTTTINSQSDSVAIQDSAIFGDISNLSPVKPLKDAPVVSGFLELSSPPSVFTSPHPNTLHRTTYLKRLQCSRLSREESSQQCFIGEEIAVSSNQFEKSNIHDSSAFILFNCIEKECSNNGSVQDQTANPSGHIDECLADAVKVDCANSTHSASLGLIQSDDIGSVQDQTANPSGHIDECLADAVKVDCANSTHSASLGLIQSDDIGSVQDQTANSGHIDKCLADAVKVDCANSAHSTSLGLIQSDDIPQSLTTCPDSIEMIPERDGKNNTGQVEEKALDAFRPTTELTGQDFDGQPSFHNNPIETDTKHGVGEMRRSVGTKDESDLSVYHAFEKEQCEIVVAQHAGAAHKEELDCASQLLQSIQGYEDCTETIGESSNNPIENMILHCPKGQQDRGMHRRCLRFEDAQSHTMASRPDSWSPSNIVSSSKIPTISADTEVSESSCAEVREITTGGQQINVNLPITTISPRNIGSSRSTVPKPSGIGLHLNSITNAMPNGCGACRSMKSAEKGYQNLEGRKLISIMGCHPPENTKKTLILPSARERGSTSSEDGSYETQSSVPVNSLASLSPQPASDPPLLKQSNYQTTPRDKRKSTSRHADAVEELNTSSPQKKRKKASAANDGDGCKSCNCKKSRCLKLYCDCFAAGLYCVESCACQECLNRPEYEDTVLDTRQQIESRNPLAFVPKITKRFLDSPANSNGEDGNNSTPSSARHKRGCNCKKSMCLKKYCECYQANVGCSNGCRCEGCKNVYGRKEEYGMAKDVLDEGLKSPFDEEMETVASRDALLQTELCNPHNWTPLTPSFQFSDHAKDASNSRFSSRRCLPSPESNLTFLPSFGESPCHAMLIKARKGIEDIVASHQELDCSNIEPVSGFSTRYDGLASVCDLSTLPNPSSTAMGSSASFEQSDWTTNSRAQFCPGSGHLSSASSLRWRGTPITPAAKFGGTKILQAVESDEKVHYILEDDMPDILKDKPTPLNGVKVSSPNKKRISPPRRSSCSTDLTSGRKFILQAMPSFPPLTPCIDSKDSTQNINGPQDFSSKK</sequence>
<evidence type="ECO:0000256" key="2">
    <source>
        <dbReference type="ARBA" id="ARBA00007267"/>
    </source>
</evidence>
<dbReference type="OrthoDB" id="6283463at2759"/>
<dbReference type="Proteomes" id="UP000241394">
    <property type="component" value="Chromosome LG11"/>
</dbReference>